<evidence type="ECO:0000256" key="15">
    <source>
        <dbReference type="HAMAP-Rule" id="MF_01350"/>
    </source>
</evidence>
<keyword evidence="10 16" id="KW-0408">Iron</keyword>
<dbReference type="FunFam" id="3.30.70.3270:FF:000007">
    <property type="entry name" value="NADH-quinone oxidoreductase subunit I"/>
    <property type="match status" value="1"/>
</dbReference>
<evidence type="ECO:0000256" key="1">
    <source>
        <dbReference type="ARBA" id="ARBA00004141"/>
    </source>
</evidence>
<feature type="transmembrane region" description="Helical" evidence="15">
    <location>
        <begin position="83"/>
        <end position="105"/>
    </location>
</feature>
<evidence type="ECO:0000256" key="14">
    <source>
        <dbReference type="ARBA" id="ARBA00023136"/>
    </source>
</evidence>
<keyword evidence="14 16" id="KW-0472">Membrane</keyword>
<comment type="catalytic activity">
    <reaction evidence="16">
        <text>a quinone + NADH + 5 H(+)(in) = a quinol + NAD(+) + 4 H(+)(out)</text>
        <dbReference type="Rhea" id="RHEA:57888"/>
        <dbReference type="ChEBI" id="CHEBI:15378"/>
        <dbReference type="ChEBI" id="CHEBI:24646"/>
        <dbReference type="ChEBI" id="CHEBI:57540"/>
        <dbReference type="ChEBI" id="CHEBI:57945"/>
        <dbReference type="ChEBI" id="CHEBI:132124"/>
    </reaction>
</comment>
<dbReference type="PANTHER" id="PTHR11432:SF3">
    <property type="entry name" value="NADH-UBIQUINONE OXIDOREDUCTASE CHAIN 1"/>
    <property type="match status" value="1"/>
</dbReference>
<dbReference type="GO" id="GO:0009060">
    <property type="term" value="P:aerobic respiration"/>
    <property type="evidence" value="ECO:0007669"/>
    <property type="project" value="TreeGrafter"/>
</dbReference>
<dbReference type="NCBIfam" id="TIGR01971">
    <property type="entry name" value="NuoI"/>
    <property type="match status" value="1"/>
</dbReference>
<keyword evidence="6 16" id="KW-0479">Metal-binding</keyword>
<evidence type="ECO:0000256" key="11">
    <source>
        <dbReference type="ARBA" id="ARBA00023014"/>
    </source>
</evidence>
<evidence type="ECO:0000256" key="12">
    <source>
        <dbReference type="ARBA" id="ARBA00023027"/>
    </source>
</evidence>
<dbReference type="PROSITE" id="PS00198">
    <property type="entry name" value="4FE4S_FER_1"/>
    <property type="match status" value="2"/>
</dbReference>
<gene>
    <name evidence="15 19" type="primary">nuoH</name>
    <name evidence="16" type="synonym">nuoI</name>
    <name evidence="19" type="ORF">HGA13_04760</name>
</gene>
<evidence type="ECO:0000259" key="18">
    <source>
        <dbReference type="PROSITE" id="PS51379"/>
    </source>
</evidence>
<feature type="binding site" evidence="16">
    <location>
        <position position="476"/>
    </location>
    <ligand>
        <name>[4Fe-4S] cluster</name>
        <dbReference type="ChEBI" id="CHEBI:49883"/>
        <label>1</label>
    </ligand>
</feature>
<keyword evidence="11 16" id="KW-0411">Iron-sulfur</keyword>
<dbReference type="GO" id="GO:0005886">
    <property type="term" value="C:plasma membrane"/>
    <property type="evidence" value="ECO:0007669"/>
    <property type="project" value="UniProtKB-SubCell"/>
</dbReference>
<dbReference type="Gene3D" id="3.30.70.3270">
    <property type="match status" value="1"/>
</dbReference>
<feature type="transmembrane region" description="Helical" evidence="15">
    <location>
        <begin position="168"/>
        <end position="191"/>
    </location>
</feature>
<keyword evidence="20" id="KW-1185">Reference proteome</keyword>
<evidence type="ECO:0000256" key="7">
    <source>
        <dbReference type="ARBA" id="ARBA00022737"/>
    </source>
</evidence>
<keyword evidence="13 16" id="KW-0830">Ubiquinone</keyword>
<dbReference type="PANTHER" id="PTHR11432">
    <property type="entry name" value="NADH DEHYDROGENASE SUBUNIT 1"/>
    <property type="match status" value="1"/>
</dbReference>
<keyword evidence="9 15" id="KW-1133">Transmembrane helix</keyword>
<feature type="binding site" evidence="16">
    <location>
        <position position="528"/>
    </location>
    <ligand>
        <name>[4Fe-4S] cluster</name>
        <dbReference type="ChEBI" id="CHEBI:49883"/>
        <label>1</label>
    </ligand>
</feature>
<dbReference type="EMBL" id="JAAXOO010000001">
    <property type="protein sequence ID" value="NKY32386.1"/>
    <property type="molecule type" value="Genomic_DNA"/>
</dbReference>
<dbReference type="RefSeq" id="WP_068036546.1">
    <property type="nucleotide sequence ID" value="NZ_JAAXOO010000001.1"/>
</dbReference>
<evidence type="ECO:0000256" key="13">
    <source>
        <dbReference type="ARBA" id="ARBA00023075"/>
    </source>
</evidence>
<evidence type="ECO:0000256" key="17">
    <source>
        <dbReference type="RuleBase" id="RU000471"/>
    </source>
</evidence>
<protein>
    <recommendedName>
        <fullName evidence="15 16">Multifunctional fusion protein</fullName>
    </recommendedName>
    <domain>
        <recommendedName>
            <fullName evidence="16">NADH-quinone oxidoreductase subunit I</fullName>
            <ecNumber evidence="16">7.1.1.-</ecNumber>
        </recommendedName>
        <alternativeName>
            <fullName evidence="16">NADH dehydrogenase I subunit I</fullName>
        </alternativeName>
        <alternativeName>
            <fullName evidence="16">NDH-1 subunit I</fullName>
        </alternativeName>
    </domain>
    <domain>
        <recommendedName>
            <fullName evidence="15">NADH-quinone oxidoreductase subunit H</fullName>
        </recommendedName>
        <alternativeName>
            <fullName evidence="15">NADH dehydrogenase I subunit H</fullName>
        </alternativeName>
        <alternativeName>
            <fullName evidence="15">NDH-1 subunit H</fullName>
        </alternativeName>
    </domain>
</protein>
<comment type="caution">
    <text evidence="19">The sequence shown here is derived from an EMBL/GenBank/DDBJ whole genome shotgun (WGS) entry which is preliminary data.</text>
</comment>
<dbReference type="PROSITE" id="PS00668">
    <property type="entry name" value="COMPLEX1_ND1_2"/>
    <property type="match status" value="1"/>
</dbReference>
<dbReference type="InterPro" id="IPR017896">
    <property type="entry name" value="4Fe4S_Fe-S-bd"/>
</dbReference>
<comment type="similarity">
    <text evidence="15 17">Belongs to the complex I subunit 1 family.</text>
</comment>
<keyword evidence="4 15" id="KW-0812">Transmembrane</keyword>
<dbReference type="GO" id="GO:0051539">
    <property type="term" value="F:4 iron, 4 sulfur cluster binding"/>
    <property type="evidence" value="ECO:0007669"/>
    <property type="project" value="UniProtKB-KW"/>
</dbReference>
<keyword evidence="2 16" id="KW-1003">Cell membrane</keyword>
<comment type="subcellular location">
    <subcellularLocation>
        <location evidence="15 17">Cell membrane</location>
        <topology evidence="15 17">Multi-pass membrane protein</topology>
    </subcellularLocation>
    <subcellularLocation>
        <location evidence="16">Cell membrane</location>
        <topology evidence="16">Peripheral membrane protein</topology>
    </subcellularLocation>
    <subcellularLocation>
        <location evidence="1">Membrane</location>
        <topology evidence="1">Multi-pass membrane protein</topology>
    </subcellularLocation>
</comment>
<feature type="transmembrane region" description="Helical" evidence="15">
    <location>
        <begin position="286"/>
        <end position="306"/>
    </location>
</feature>
<dbReference type="InterPro" id="IPR018086">
    <property type="entry name" value="NADH_UbQ_OxRdtase_su1_CS"/>
</dbReference>
<comment type="similarity">
    <text evidence="16">Belongs to the complex I 23 kDa subunit family.</text>
</comment>
<dbReference type="NCBIfam" id="NF004743">
    <property type="entry name" value="PRK06076.1-4"/>
    <property type="match status" value="1"/>
</dbReference>
<dbReference type="NCBIfam" id="NF004741">
    <property type="entry name" value="PRK06076.1-2"/>
    <property type="match status" value="1"/>
</dbReference>
<dbReference type="Pfam" id="PF12838">
    <property type="entry name" value="Fer4_7"/>
    <property type="match status" value="1"/>
</dbReference>
<dbReference type="Proteomes" id="UP000565715">
    <property type="component" value="Unassembled WGS sequence"/>
</dbReference>
<dbReference type="SUPFAM" id="SSF54862">
    <property type="entry name" value="4Fe-4S ferredoxins"/>
    <property type="match status" value="1"/>
</dbReference>
<evidence type="ECO:0000256" key="9">
    <source>
        <dbReference type="ARBA" id="ARBA00022989"/>
    </source>
</evidence>
<keyword evidence="3 16" id="KW-0004">4Fe-4S</keyword>
<comment type="function">
    <text evidence="15">NDH-1 shuttles electrons from NADH, via FMN and iron-sulfur (Fe-S) centers, to quinones in the respiratory chain. The immediate electron acceptor for the enzyme in this species is believed to be ubiquinone. Couples the redox reaction to proton translocation (for every two electrons transferred, four hydrogen ions are translocated across the cytoplasmic membrane), and thus conserves the redox energy in a proton gradient. This subunit may bind ubiquinone.</text>
</comment>
<keyword evidence="12 16" id="KW-0520">NAD</keyword>
<keyword evidence="19" id="KW-0560">Oxidoreductase</keyword>
<feature type="binding site" evidence="16">
    <location>
        <position position="483"/>
    </location>
    <ligand>
        <name>[4Fe-4S] cluster</name>
        <dbReference type="ChEBI" id="CHEBI:49883"/>
        <label>2</label>
    </ligand>
</feature>
<evidence type="ECO:0000256" key="4">
    <source>
        <dbReference type="ARBA" id="ARBA00022692"/>
    </source>
</evidence>
<comment type="cofactor">
    <cofactor evidence="16">
        <name>[4Fe-4S] cluster</name>
        <dbReference type="ChEBI" id="CHEBI:49883"/>
    </cofactor>
    <text evidence="16">Binds 2 [4Fe-4S] clusters per subunit.</text>
</comment>
<dbReference type="PROSITE" id="PS00667">
    <property type="entry name" value="COMPLEX1_ND1_1"/>
    <property type="match status" value="1"/>
</dbReference>
<name>A0A846XCI5_9NOCA</name>
<feature type="binding site" evidence="16">
    <location>
        <position position="524"/>
    </location>
    <ligand>
        <name>[4Fe-4S] cluster</name>
        <dbReference type="ChEBI" id="CHEBI:49883"/>
        <label>2</label>
    </ligand>
</feature>
<evidence type="ECO:0000256" key="6">
    <source>
        <dbReference type="ARBA" id="ARBA00022723"/>
    </source>
</evidence>
<feature type="binding site" evidence="16">
    <location>
        <position position="479"/>
    </location>
    <ligand>
        <name>[4Fe-4S] cluster</name>
        <dbReference type="ChEBI" id="CHEBI:49883"/>
        <label>1</label>
    </ligand>
</feature>
<dbReference type="NCBIfam" id="NF004537">
    <property type="entry name" value="PRK05888.1-3"/>
    <property type="match status" value="1"/>
</dbReference>
<dbReference type="GO" id="GO:0050136">
    <property type="term" value="F:NADH dehydrogenase (quinone) (non-electrogenic) activity"/>
    <property type="evidence" value="ECO:0007669"/>
    <property type="project" value="UniProtKB-UniRule"/>
</dbReference>
<feature type="binding site" evidence="16">
    <location>
        <position position="521"/>
    </location>
    <ligand>
        <name>[4Fe-4S] cluster</name>
        <dbReference type="ChEBI" id="CHEBI:49883"/>
        <label>2</label>
    </ligand>
</feature>
<evidence type="ECO:0000256" key="10">
    <source>
        <dbReference type="ARBA" id="ARBA00023004"/>
    </source>
</evidence>
<keyword evidence="8 16" id="KW-1278">Translocase</keyword>
<feature type="transmembrane region" description="Helical" evidence="15">
    <location>
        <begin position="318"/>
        <end position="338"/>
    </location>
</feature>
<dbReference type="EC" id="7.1.1.-" evidence="16"/>
<reference evidence="19 20" key="1">
    <citation type="submission" date="2020-04" db="EMBL/GenBank/DDBJ databases">
        <title>MicrobeNet Type strains.</title>
        <authorList>
            <person name="Nicholson A.C."/>
        </authorList>
    </citation>
    <scope>NUCLEOTIDE SEQUENCE [LARGE SCALE GENOMIC DNA]</scope>
    <source>
        <strain evidence="19 20">DSM 45078</strain>
    </source>
</reference>
<feature type="binding site" evidence="16">
    <location>
        <position position="473"/>
    </location>
    <ligand>
        <name>[4Fe-4S] cluster</name>
        <dbReference type="ChEBI" id="CHEBI:49883"/>
        <label>1</label>
    </ligand>
</feature>
<dbReference type="GO" id="GO:0048038">
    <property type="term" value="F:quinone binding"/>
    <property type="evidence" value="ECO:0007669"/>
    <property type="project" value="UniProtKB-KW"/>
</dbReference>
<dbReference type="AlphaFoldDB" id="A0A846XCI5"/>
<feature type="domain" description="4Fe-4S ferredoxin-type" evidence="18">
    <location>
        <begin position="509"/>
        <end position="538"/>
    </location>
</feature>
<evidence type="ECO:0000313" key="20">
    <source>
        <dbReference type="Proteomes" id="UP000565715"/>
    </source>
</evidence>
<dbReference type="HAMAP" id="MF_01351">
    <property type="entry name" value="NDH1_NuoI"/>
    <property type="match status" value="1"/>
</dbReference>
<comment type="subunit">
    <text evidence="16">NDH-1 is composed of 14 different subunits. Subunits NuoA, H, J, K, L, M, N constitute the membrane sector of the complex.</text>
</comment>
<feature type="domain" description="4Fe-4S ferredoxin-type" evidence="18">
    <location>
        <begin position="463"/>
        <end position="493"/>
    </location>
</feature>
<feature type="transmembrane region" description="Helical" evidence="15">
    <location>
        <begin position="12"/>
        <end position="36"/>
    </location>
</feature>
<dbReference type="HAMAP" id="MF_01350">
    <property type="entry name" value="NDH1_NuoH"/>
    <property type="match status" value="1"/>
</dbReference>
<keyword evidence="5 16" id="KW-0874">Quinone</keyword>
<dbReference type="GO" id="GO:0005506">
    <property type="term" value="F:iron ion binding"/>
    <property type="evidence" value="ECO:0007669"/>
    <property type="project" value="UniProtKB-UniRule"/>
</dbReference>
<keyword evidence="7" id="KW-0677">Repeat</keyword>
<evidence type="ECO:0000313" key="19">
    <source>
        <dbReference type="EMBL" id="NKY32386.1"/>
    </source>
</evidence>
<feature type="transmembrane region" description="Helical" evidence="15">
    <location>
        <begin position="125"/>
        <end position="147"/>
    </location>
</feature>
<feature type="binding site" evidence="16">
    <location>
        <position position="518"/>
    </location>
    <ligand>
        <name>[4Fe-4S] cluster</name>
        <dbReference type="ChEBI" id="CHEBI:49883"/>
        <label>2</label>
    </ligand>
</feature>
<dbReference type="PROSITE" id="PS51379">
    <property type="entry name" value="4FE4S_FER_2"/>
    <property type="match status" value="2"/>
</dbReference>
<accession>A0A846XCI5</accession>
<dbReference type="Pfam" id="PF00146">
    <property type="entry name" value="NADHdh"/>
    <property type="match status" value="1"/>
</dbReference>
<evidence type="ECO:0000256" key="16">
    <source>
        <dbReference type="HAMAP-Rule" id="MF_01351"/>
    </source>
</evidence>
<feature type="transmembrane region" description="Helical" evidence="15">
    <location>
        <begin position="244"/>
        <end position="266"/>
    </location>
</feature>
<proteinExistence type="inferred from homology"/>
<sequence length="602" mass="65370">MTDLSLFGLDPLWLVAAKAVAIFVFLLLTVLFGVLAERKVVAWMQMRVGPNRVGPKGLLQSAADGVKMAFKEDIVPAIVDKPIFVLAPIISVIAAVMAFAVIPFGPEVSILGNTTALQLTDLPVGVLYILAITSIGVYGIVLAGWASGSTYPLLGGLRSTAQVISYEIAMALCFAAVFLLGGTMATSGIIAAQHPTWYVFLLLPSFLIYCISMVGETNRAPFDLPEAEGELVGGFHTEYSSLKFAMFMLAEYVNMATVSALATTMFLGGWRAPFPVNLWEGANSGWWPLLWFTAKVWMFLFVFIWLRGTLPRLRYDQFMNLGWKLLIPASLAWVMVVATARVLDLEGYTAATPILVIAGLLVTALLIGLFLRAGRIPAPAPEFPPDDFAAPTAGQPSGSEVFLGFPTPPLPERTSTISSSPGLFEPLAGFAVTAGTMFKKPNTEFYPEEKVPTAPRYHGRHQLNRHPDGLEKCIGCELCAWACPADAIYVEGADNTEEERFSPGERYGRVYQINYLRCIGCGLCIEACPTRALTMTNDYEMTDDNRADLIYEKDRLLAPLAPDMQAPPHAMQPGTTEADYYLGRVHGDTEQPVAGAGQGGNR</sequence>
<feature type="transmembrane region" description="Helical" evidence="15">
    <location>
        <begin position="197"/>
        <end position="215"/>
    </location>
</feature>
<evidence type="ECO:0000256" key="5">
    <source>
        <dbReference type="ARBA" id="ARBA00022719"/>
    </source>
</evidence>
<dbReference type="InterPro" id="IPR001694">
    <property type="entry name" value="NADH_UbQ_OxRdtase_su1/FPO"/>
</dbReference>
<evidence type="ECO:0000256" key="8">
    <source>
        <dbReference type="ARBA" id="ARBA00022967"/>
    </source>
</evidence>
<dbReference type="InterPro" id="IPR017900">
    <property type="entry name" value="4Fe4S_Fe_S_CS"/>
</dbReference>
<organism evidence="19 20">
    <name type="scientific">Nocardia speluncae</name>
    <dbReference type="NCBI Taxonomy" id="419477"/>
    <lineage>
        <taxon>Bacteria</taxon>
        <taxon>Bacillati</taxon>
        <taxon>Actinomycetota</taxon>
        <taxon>Actinomycetes</taxon>
        <taxon>Mycobacteriales</taxon>
        <taxon>Nocardiaceae</taxon>
        <taxon>Nocardia</taxon>
    </lineage>
</organism>
<evidence type="ECO:0000256" key="3">
    <source>
        <dbReference type="ARBA" id="ARBA00022485"/>
    </source>
</evidence>
<feature type="transmembrane region" description="Helical" evidence="15">
    <location>
        <begin position="350"/>
        <end position="371"/>
    </location>
</feature>
<dbReference type="InterPro" id="IPR010226">
    <property type="entry name" value="NADH_quinone_OxRdtase_chainI"/>
</dbReference>
<evidence type="ECO:0000256" key="2">
    <source>
        <dbReference type="ARBA" id="ARBA00022475"/>
    </source>
</evidence>